<dbReference type="GO" id="GO:0005777">
    <property type="term" value="C:peroxisome"/>
    <property type="evidence" value="ECO:0007669"/>
    <property type="project" value="TreeGrafter"/>
</dbReference>
<keyword evidence="5 8" id="KW-0676">Redox-active center</keyword>
<comment type="caution">
    <text evidence="10">The sequence shown here is derived from an EMBL/GenBank/DDBJ whole genome shotgun (WGS) entry which is preliminary data.</text>
</comment>
<dbReference type="PANTHER" id="PTHR10430:SF16">
    <property type="entry name" value="PEROXIREDOXIN-5, MITOCHONDRIAL"/>
    <property type="match status" value="1"/>
</dbReference>
<dbReference type="GO" id="GO:0045454">
    <property type="term" value="P:cell redox homeostasis"/>
    <property type="evidence" value="ECO:0007669"/>
    <property type="project" value="TreeGrafter"/>
</dbReference>
<keyword evidence="11" id="KW-1185">Reference proteome</keyword>
<name>A0A068RJ02_9FUNG</name>
<organism evidence="10 11">
    <name type="scientific">Lichtheimia corymbifera JMRC:FSU:9682</name>
    <dbReference type="NCBI Taxonomy" id="1263082"/>
    <lineage>
        <taxon>Eukaryota</taxon>
        <taxon>Fungi</taxon>
        <taxon>Fungi incertae sedis</taxon>
        <taxon>Mucoromycota</taxon>
        <taxon>Mucoromycotina</taxon>
        <taxon>Mucoromycetes</taxon>
        <taxon>Mucorales</taxon>
        <taxon>Lichtheimiaceae</taxon>
        <taxon>Lichtheimia</taxon>
    </lineage>
</organism>
<evidence type="ECO:0000313" key="11">
    <source>
        <dbReference type="Proteomes" id="UP000027586"/>
    </source>
</evidence>
<dbReference type="PROSITE" id="PS51352">
    <property type="entry name" value="THIOREDOXIN_2"/>
    <property type="match status" value="1"/>
</dbReference>
<dbReference type="STRING" id="1263082.A0A068RJ02"/>
<keyword evidence="2 8" id="KW-0575">Peroxidase</keyword>
<feature type="active site" description="Cysteine sulfenic acid (-SOH) intermediate" evidence="7">
    <location>
        <position position="58"/>
    </location>
</feature>
<proteinExistence type="inferred from homology"/>
<evidence type="ECO:0000256" key="2">
    <source>
        <dbReference type="ARBA" id="ARBA00022559"/>
    </source>
</evidence>
<dbReference type="EMBL" id="CBTN010000004">
    <property type="protein sequence ID" value="CDH49700.1"/>
    <property type="molecule type" value="Genomic_DNA"/>
</dbReference>
<dbReference type="InterPro" id="IPR037944">
    <property type="entry name" value="PRX5-like"/>
</dbReference>
<dbReference type="CDD" id="cd03013">
    <property type="entry name" value="PRX5_like"/>
    <property type="match status" value="1"/>
</dbReference>
<dbReference type="InterPro" id="IPR013766">
    <property type="entry name" value="Thioredoxin_domain"/>
</dbReference>
<gene>
    <name evidence="10" type="ORF">LCOR_01436.1</name>
</gene>
<dbReference type="GO" id="GO:0008379">
    <property type="term" value="F:thioredoxin peroxidase activity"/>
    <property type="evidence" value="ECO:0007669"/>
    <property type="project" value="InterPro"/>
</dbReference>
<evidence type="ECO:0000256" key="7">
    <source>
        <dbReference type="PIRSR" id="PIRSR637944-1"/>
    </source>
</evidence>
<dbReference type="Gene3D" id="3.40.30.10">
    <property type="entry name" value="Glutaredoxin"/>
    <property type="match status" value="1"/>
</dbReference>
<comment type="similarity">
    <text evidence="1 8">Belongs to the peroxiredoxin family. Prx5 subfamily.</text>
</comment>
<dbReference type="GO" id="GO:0005739">
    <property type="term" value="C:mitochondrion"/>
    <property type="evidence" value="ECO:0007669"/>
    <property type="project" value="TreeGrafter"/>
</dbReference>
<comment type="function">
    <text evidence="8">Thiol-specific peroxidase that catalyzes the reduction of hydrogen peroxide and organic hydroperoxides to water and alcohols, respectively. Plays a role in cell protection against oxidative stress by detoxifying peroxides.</text>
</comment>
<sequence>MVVQVGETIPDATIQYVPYDANEALEACTRPSPYSIHNQLKGKKAVIFAIPGPFTPTCTESHVPGFLEKADELRAKGVDEIICLSVIDGFVMNAFGKMLGVKDKIIMAGDGNATFSTALGLTQDCSKGGLGTRSKRFAIVVDDLKVKYVGVEDAPGLTVSSVESVLAQL</sequence>
<reference evidence="10" key="1">
    <citation type="submission" date="2013-08" db="EMBL/GenBank/DDBJ databases">
        <title>Gene expansion shapes genome architecture in the human pathogen Lichtheimia corymbifera: an evolutionary genomics analysis in the ancient terrestrial Mucorales (Mucoromycotina).</title>
        <authorList>
            <person name="Schwartze V.U."/>
            <person name="Winter S."/>
            <person name="Shelest E."/>
            <person name="Marcet-Houben M."/>
            <person name="Horn F."/>
            <person name="Wehner S."/>
            <person name="Hoffmann K."/>
            <person name="Riege K."/>
            <person name="Sammeth M."/>
            <person name="Nowrousian M."/>
            <person name="Valiante V."/>
            <person name="Linde J."/>
            <person name="Jacobsen I.D."/>
            <person name="Marz M."/>
            <person name="Brakhage A.A."/>
            <person name="Gabaldon T."/>
            <person name="Bocker S."/>
            <person name="Voigt K."/>
        </authorList>
    </citation>
    <scope>NUCLEOTIDE SEQUENCE [LARGE SCALE GENOMIC DNA]</scope>
    <source>
        <strain evidence="10">FSU 9682</strain>
    </source>
</reference>
<dbReference type="Pfam" id="PF08534">
    <property type="entry name" value="Redoxin"/>
    <property type="match status" value="1"/>
</dbReference>
<dbReference type="InterPro" id="IPR013740">
    <property type="entry name" value="Redoxin"/>
</dbReference>
<dbReference type="Proteomes" id="UP000027586">
    <property type="component" value="Unassembled WGS sequence"/>
</dbReference>
<dbReference type="OrthoDB" id="1882547at2759"/>
<accession>A0A068RJ02</accession>
<evidence type="ECO:0000259" key="9">
    <source>
        <dbReference type="PROSITE" id="PS51352"/>
    </source>
</evidence>
<dbReference type="PANTHER" id="PTHR10430">
    <property type="entry name" value="PEROXIREDOXIN"/>
    <property type="match status" value="1"/>
</dbReference>
<evidence type="ECO:0000256" key="8">
    <source>
        <dbReference type="RuleBase" id="RU366011"/>
    </source>
</evidence>
<feature type="domain" description="Thioredoxin" evidence="9">
    <location>
        <begin position="3"/>
        <end position="169"/>
    </location>
</feature>
<evidence type="ECO:0000256" key="5">
    <source>
        <dbReference type="ARBA" id="ARBA00023284"/>
    </source>
</evidence>
<dbReference type="GO" id="GO:0034599">
    <property type="term" value="P:cellular response to oxidative stress"/>
    <property type="evidence" value="ECO:0007669"/>
    <property type="project" value="InterPro"/>
</dbReference>
<keyword evidence="4 8" id="KW-0560">Oxidoreductase</keyword>
<dbReference type="VEuPathDB" id="FungiDB:LCOR_01436.1"/>
<keyword evidence="3 8" id="KW-0049">Antioxidant</keyword>
<evidence type="ECO:0000256" key="1">
    <source>
        <dbReference type="ARBA" id="ARBA00010505"/>
    </source>
</evidence>
<evidence type="ECO:0000256" key="4">
    <source>
        <dbReference type="ARBA" id="ARBA00023002"/>
    </source>
</evidence>
<evidence type="ECO:0000256" key="6">
    <source>
        <dbReference type="ARBA" id="ARBA00079296"/>
    </source>
</evidence>
<dbReference type="FunFam" id="3.40.30.10:FF:000020">
    <property type="entry name" value="Peroxiredoxin"/>
    <property type="match status" value="1"/>
</dbReference>
<evidence type="ECO:0000313" key="10">
    <source>
        <dbReference type="EMBL" id="CDH49700.1"/>
    </source>
</evidence>
<protein>
    <recommendedName>
        <fullName evidence="6">Thioredoxin-dependent peroxiredoxin</fullName>
    </recommendedName>
</protein>
<dbReference type="InterPro" id="IPR036249">
    <property type="entry name" value="Thioredoxin-like_sf"/>
</dbReference>
<dbReference type="GO" id="GO:0042744">
    <property type="term" value="P:hydrogen peroxide catabolic process"/>
    <property type="evidence" value="ECO:0007669"/>
    <property type="project" value="TreeGrafter"/>
</dbReference>
<dbReference type="AlphaFoldDB" id="A0A068RJ02"/>
<evidence type="ECO:0000256" key="3">
    <source>
        <dbReference type="ARBA" id="ARBA00022862"/>
    </source>
</evidence>
<dbReference type="SUPFAM" id="SSF52833">
    <property type="entry name" value="Thioredoxin-like"/>
    <property type="match status" value="1"/>
</dbReference>